<dbReference type="Pfam" id="PF00078">
    <property type="entry name" value="RVT_1"/>
    <property type="match status" value="1"/>
</dbReference>
<name>A0A6L2MUZ6_TANCI</name>
<dbReference type="EMBL" id="BKCJ010007432">
    <property type="protein sequence ID" value="GEU77229.1"/>
    <property type="molecule type" value="Genomic_DNA"/>
</dbReference>
<evidence type="ECO:0000256" key="1">
    <source>
        <dbReference type="ARBA" id="ARBA00012493"/>
    </source>
</evidence>
<dbReference type="GO" id="GO:0003964">
    <property type="term" value="F:RNA-directed DNA polymerase activity"/>
    <property type="evidence" value="ECO:0007669"/>
    <property type="project" value="UniProtKB-KW"/>
</dbReference>
<dbReference type="CDD" id="cd01647">
    <property type="entry name" value="RT_LTR"/>
    <property type="match status" value="1"/>
</dbReference>
<dbReference type="SUPFAM" id="SSF56672">
    <property type="entry name" value="DNA/RNA polymerases"/>
    <property type="match status" value="1"/>
</dbReference>
<evidence type="ECO:0000256" key="4">
    <source>
        <dbReference type="ARBA" id="ARBA00022722"/>
    </source>
</evidence>
<dbReference type="PANTHER" id="PTHR37984">
    <property type="entry name" value="PROTEIN CBG26694"/>
    <property type="match status" value="1"/>
</dbReference>
<protein>
    <recommendedName>
        <fullName evidence="1">RNA-directed DNA polymerase</fullName>
        <ecNumber evidence="1">2.7.7.49</ecNumber>
    </recommendedName>
</protein>
<dbReference type="InterPro" id="IPR036397">
    <property type="entry name" value="RNaseH_sf"/>
</dbReference>
<dbReference type="SUPFAM" id="SSF53098">
    <property type="entry name" value="Ribonuclease H-like"/>
    <property type="match status" value="1"/>
</dbReference>
<evidence type="ECO:0000259" key="9">
    <source>
        <dbReference type="PROSITE" id="PS50994"/>
    </source>
</evidence>
<evidence type="ECO:0000256" key="7">
    <source>
        <dbReference type="ARBA" id="ARBA00022918"/>
    </source>
</evidence>
<keyword evidence="3" id="KW-0548">Nucleotidyltransferase</keyword>
<evidence type="ECO:0000256" key="2">
    <source>
        <dbReference type="ARBA" id="ARBA00022679"/>
    </source>
</evidence>
<gene>
    <name evidence="10" type="ORF">Tci_049207</name>
</gene>
<dbReference type="CDD" id="cd00303">
    <property type="entry name" value="retropepsin_like"/>
    <property type="match status" value="1"/>
</dbReference>
<dbReference type="InterPro" id="IPR043502">
    <property type="entry name" value="DNA/RNA_pol_sf"/>
</dbReference>
<dbReference type="Gene3D" id="3.30.420.10">
    <property type="entry name" value="Ribonuclease H-like superfamily/Ribonuclease H"/>
    <property type="match status" value="1"/>
</dbReference>
<proteinExistence type="predicted"/>
<evidence type="ECO:0000256" key="8">
    <source>
        <dbReference type="SAM" id="MobiDB-lite"/>
    </source>
</evidence>
<dbReference type="GO" id="GO:0015074">
    <property type="term" value="P:DNA integration"/>
    <property type="evidence" value="ECO:0007669"/>
    <property type="project" value="InterPro"/>
</dbReference>
<keyword evidence="4" id="KW-0540">Nuclease</keyword>
<dbReference type="GO" id="GO:0003676">
    <property type="term" value="F:nucleic acid binding"/>
    <property type="evidence" value="ECO:0007669"/>
    <property type="project" value="InterPro"/>
</dbReference>
<evidence type="ECO:0000256" key="6">
    <source>
        <dbReference type="ARBA" id="ARBA00022801"/>
    </source>
</evidence>
<organism evidence="10">
    <name type="scientific">Tanacetum cinerariifolium</name>
    <name type="common">Dalmatian daisy</name>
    <name type="synonym">Chrysanthemum cinerariifolium</name>
    <dbReference type="NCBI Taxonomy" id="118510"/>
    <lineage>
        <taxon>Eukaryota</taxon>
        <taxon>Viridiplantae</taxon>
        <taxon>Streptophyta</taxon>
        <taxon>Embryophyta</taxon>
        <taxon>Tracheophyta</taxon>
        <taxon>Spermatophyta</taxon>
        <taxon>Magnoliopsida</taxon>
        <taxon>eudicotyledons</taxon>
        <taxon>Gunneridae</taxon>
        <taxon>Pentapetalae</taxon>
        <taxon>asterids</taxon>
        <taxon>campanulids</taxon>
        <taxon>Asterales</taxon>
        <taxon>Asteraceae</taxon>
        <taxon>Asteroideae</taxon>
        <taxon>Anthemideae</taxon>
        <taxon>Anthemidinae</taxon>
        <taxon>Tanacetum</taxon>
    </lineage>
</organism>
<sequence>MHTRSKSYPNNSNATIPRRSNRRRVPNIVKPEIRTIEKVVQMAYRTMKELLQAPTEGYREAIVILKSLAKNFEIKTNLLQLVKTNKFRDFERDNPHTHISNFKRMTSTLKYRDVPNDAIKLMLFPYSLERAARIWYEKKPPNSILTWDDLVNKFVNQFFPPSRTTHLKNEISRFTQRFEETFGEAWERFKEILRACPHHGFSEESSSKTDDRIDKLADQISNLVEIVNKQVITPATAKAVEKTCVICRGAHAYYDCIATDSNQSSVCVATGTYNQVSPPNGASSQIPPPDFAHVHNNQNSFFQNQASTLGTLLSNTVFNPKGEMKAVTTRSGLAYKGPLIPTNSPLEKVVERETEETTIKSILTVKEMPKFASTIKSLLTNKDKLFELAKVQLNENCSAMLLKKLPEKLGDPDKFLIPCDFSGIDVCHAFADLGASINLMPLSIWKKLSLPELTSTQMALELANRSITRLKGVAEDVFVKVGKFHFPTNFVVVDFEAGPRVPLVLGRSFLRIDCTLIDVYREEITLRVNNESVTFNLNQTMRYSSTYDDNSVNRVDVIDIAYEEFVQDVLDFQYNFKKPIVKSSSPTLTPFEESDFFLEEIEYFLKDESILMRIEYSFYDPKGDILYLEKLLNDDPSQLPPMDLKQEEETKVKSSIEEPLKLELKEVSSHLEYAFLEETYKLPVIIAKDLKDVEKEALLKVLKSHKRAIAWKISDIKGINPRFYTHKILMDEYYKPAVQSQRRVNPKIHDVIKKEVIKLLNAGMIYSISDSPWVSPIHCVPKKGGMNVEANENNELIPTRLVTGWRVCIDYRKLNDVTRKDHFSSPRPRENNFHMPLWNFRLACRSACVILPIPKTKRKQLSHALMELSLGMPFGLCNPPGTFQRCKIAIFYDMIEKIMEVFMDDFSIFSGSFSSCLSNLDKMLKQCEDTNLVLNWEKCHFMCKEGIVLGHKISKSRIQVDRAKVDVIAKLPHPTTVKGVRSFLDCVDAFETLKKKLTEASILVVPDWNLPMTIRGTQIHYTTTEKEMIAVVYAFEKFRPYLVLSKSIMYMDHSALNYLLSKQDAKPRLLWWVLLLEEFDITTWKNLISPFAIISDNGTHFCNDQFARVMTKYGVTHCLATSYHPQTSGQVKVSNRGLKRILERTVGENRASWSEKLDDALWAFRTAFKTPIGCTPYKLVYEKSCYLPIELEHKAYWALKHVNFDFKTASDHWKLQLNELRDQAYENSLIYKERTKKLHDSKIKNRIFNVGDQVLLFNSRLKIFSGNLKPVGQDLSPSPGFFLLEP</sequence>
<dbReference type="InterPro" id="IPR005162">
    <property type="entry name" value="Retrotrans_gag_dom"/>
</dbReference>
<dbReference type="GO" id="GO:0016787">
    <property type="term" value="F:hydrolase activity"/>
    <property type="evidence" value="ECO:0007669"/>
    <property type="project" value="UniProtKB-KW"/>
</dbReference>
<comment type="caution">
    <text evidence="10">The sequence shown here is derived from an EMBL/GenBank/DDBJ whole genome shotgun (WGS) entry which is preliminary data.</text>
</comment>
<keyword evidence="2" id="KW-0808">Transferase</keyword>
<dbReference type="Gene3D" id="3.30.70.270">
    <property type="match status" value="1"/>
</dbReference>
<keyword evidence="6" id="KW-0378">Hydrolase</keyword>
<dbReference type="PANTHER" id="PTHR37984:SF5">
    <property type="entry name" value="PROTEIN NYNRIN-LIKE"/>
    <property type="match status" value="1"/>
</dbReference>
<dbReference type="InterPro" id="IPR021109">
    <property type="entry name" value="Peptidase_aspartic_dom_sf"/>
</dbReference>
<dbReference type="Gene3D" id="3.10.10.10">
    <property type="entry name" value="HIV Type 1 Reverse Transcriptase, subunit A, domain 1"/>
    <property type="match status" value="1"/>
</dbReference>
<dbReference type="Pfam" id="PF13650">
    <property type="entry name" value="Asp_protease_2"/>
    <property type="match status" value="1"/>
</dbReference>
<dbReference type="InterPro" id="IPR000477">
    <property type="entry name" value="RT_dom"/>
</dbReference>
<dbReference type="InterPro" id="IPR001584">
    <property type="entry name" value="Integrase_cat-core"/>
</dbReference>
<dbReference type="Gene3D" id="2.40.70.10">
    <property type="entry name" value="Acid Proteases"/>
    <property type="match status" value="1"/>
</dbReference>
<evidence type="ECO:0000256" key="3">
    <source>
        <dbReference type="ARBA" id="ARBA00022695"/>
    </source>
</evidence>
<evidence type="ECO:0000313" key="10">
    <source>
        <dbReference type="EMBL" id="GEU77229.1"/>
    </source>
</evidence>
<reference evidence="10" key="1">
    <citation type="journal article" date="2019" name="Sci. Rep.">
        <title>Draft genome of Tanacetum cinerariifolium, the natural source of mosquito coil.</title>
        <authorList>
            <person name="Yamashiro T."/>
            <person name="Shiraishi A."/>
            <person name="Satake H."/>
            <person name="Nakayama K."/>
        </authorList>
    </citation>
    <scope>NUCLEOTIDE SEQUENCE</scope>
</reference>
<feature type="region of interest" description="Disordered" evidence="8">
    <location>
        <begin position="1"/>
        <end position="25"/>
    </location>
</feature>
<dbReference type="InterPro" id="IPR041373">
    <property type="entry name" value="RT_RNaseH"/>
</dbReference>
<dbReference type="GO" id="GO:0004519">
    <property type="term" value="F:endonuclease activity"/>
    <property type="evidence" value="ECO:0007669"/>
    <property type="project" value="UniProtKB-KW"/>
</dbReference>
<dbReference type="InterPro" id="IPR012337">
    <property type="entry name" value="RNaseH-like_sf"/>
</dbReference>
<dbReference type="Pfam" id="PF03732">
    <property type="entry name" value="Retrotrans_gag"/>
    <property type="match status" value="1"/>
</dbReference>
<evidence type="ECO:0000256" key="5">
    <source>
        <dbReference type="ARBA" id="ARBA00022759"/>
    </source>
</evidence>
<dbReference type="InterPro" id="IPR050951">
    <property type="entry name" value="Retrovirus_Pol_polyprotein"/>
</dbReference>
<keyword evidence="7 10" id="KW-0695">RNA-directed DNA polymerase</keyword>
<feature type="domain" description="Integrase catalytic" evidence="9">
    <location>
        <begin position="1075"/>
        <end position="1184"/>
    </location>
</feature>
<dbReference type="Pfam" id="PF17917">
    <property type="entry name" value="RT_RNaseH"/>
    <property type="match status" value="1"/>
</dbReference>
<dbReference type="InterPro" id="IPR043128">
    <property type="entry name" value="Rev_trsase/Diguanyl_cyclase"/>
</dbReference>
<accession>A0A6L2MUZ6</accession>
<dbReference type="PROSITE" id="PS50994">
    <property type="entry name" value="INTEGRASE"/>
    <property type="match status" value="1"/>
</dbReference>
<feature type="compositionally biased region" description="Polar residues" evidence="8">
    <location>
        <begin position="1"/>
        <end position="15"/>
    </location>
</feature>
<dbReference type="EC" id="2.7.7.49" evidence="1"/>
<keyword evidence="5" id="KW-0255">Endonuclease</keyword>